<dbReference type="Pfam" id="PF00300">
    <property type="entry name" value="His_Phos_1"/>
    <property type="match status" value="1"/>
</dbReference>
<comment type="caution">
    <text evidence="1">The sequence shown here is derived from an EMBL/GenBank/DDBJ whole genome shotgun (WGS) entry which is preliminary data.</text>
</comment>
<evidence type="ECO:0000313" key="2">
    <source>
        <dbReference type="Proteomes" id="UP000789739"/>
    </source>
</evidence>
<dbReference type="Proteomes" id="UP000789739">
    <property type="component" value="Unassembled WGS sequence"/>
</dbReference>
<sequence>MSVTVYFVRHGERLDHVDLDFLVTSPTPYDPPLTDFGIMQAKRTGSHIKHAQSERTAGDNLPTEYVVYASPFLRTIQTALSIAEEINNGTIVRLEPAISEWHSATYYNQAVPDSLINTGIERIQQMTTTSSPSFSVDWSYIPVLSTLANFPESLQQVIDRCKGALNGITQPYITAYQNSTSPKNVVLIIVTHGWCVNVLLEVCSRSALWINVGYCAISRATWVPGEREEIIPGTRNVRIVVEEDEELAKTTGRWQVDLVSSEEHLKGLL</sequence>
<dbReference type="InterPro" id="IPR051710">
    <property type="entry name" value="Phosphatase_SH3-domain"/>
</dbReference>
<dbReference type="InterPro" id="IPR013078">
    <property type="entry name" value="His_Pase_superF_clade-1"/>
</dbReference>
<dbReference type="InterPro" id="IPR029033">
    <property type="entry name" value="His_PPase_superfam"/>
</dbReference>
<dbReference type="AlphaFoldDB" id="A0A9N9CHQ2"/>
<dbReference type="CDD" id="cd07067">
    <property type="entry name" value="HP_PGM_like"/>
    <property type="match status" value="1"/>
</dbReference>
<organism evidence="1 2">
    <name type="scientific">Paraglomus brasilianum</name>
    <dbReference type="NCBI Taxonomy" id="144538"/>
    <lineage>
        <taxon>Eukaryota</taxon>
        <taxon>Fungi</taxon>
        <taxon>Fungi incertae sedis</taxon>
        <taxon>Mucoromycota</taxon>
        <taxon>Glomeromycotina</taxon>
        <taxon>Glomeromycetes</taxon>
        <taxon>Paraglomerales</taxon>
        <taxon>Paraglomeraceae</taxon>
        <taxon>Paraglomus</taxon>
    </lineage>
</organism>
<name>A0A9N9CHQ2_9GLOM</name>
<proteinExistence type="predicted"/>
<dbReference type="OrthoDB" id="433124at2759"/>
<dbReference type="SUPFAM" id="SSF53254">
    <property type="entry name" value="Phosphoglycerate mutase-like"/>
    <property type="match status" value="1"/>
</dbReference>
<evidence type="ECO:0000313" key="1">
    <source>
        <dbReference type="EMBL" id="CAG8599275.1"/>
    </source>
</evidence>
<dbReference type="EMBL" id="CAJVPI010001182">
    <property type="protein sequence ID" value="CAG8599275.1"/>
    <property type="molecule type" value="Genomic_DNA"/>
</dbReference>
<gene>
    <name evidence="1" type="ORF">PBRASI_LOCUS7549</name>
</gene>
<dbReference type="Gene3D" id="3.40.50.1240">
    <property type="entry name" value="Phosphoglycerate mutase-like"/>
    <property type="match status" value="1"/>
</dbReference>
<protein>
    <submittedName>
        <fullName evidence="1">1526_t:CDS:1</fullName>
    </submittedName>
</protein>
<keyword evidence="2" id="KW-1185">Reference proteome</keyword>
<accession>A0A9N9CHQ2</accession>
<reference evidence="1" key="1">
    <citation type="submission" date="2021-06" db="EMBL/GenBank/DDBJ databases">
        <authorList>
            <person name="Kallberg Y."/>
            <person name="Tangrot J."/>
            <person name="Rosling A."/>
        </authorList>
    </citation>
    <scope>NUCLEOTIDE SEQUENCE</scope>
    <source>
        <strain evidence="1">BR232B</strain>
    </source>
</reference>
<dbReference type="PANTHER" id="PTHR16469">
    <property type="entry name" value="UBIQUITIN-ASSOCIATED AND SH3 DOMAIN-CONTAINING BA-RELATED"/>
    <property type="match status" value="1"/>
</dbReference>
<dbReference type="PANTHER" id="PTHR16469:SF27">
    <property type="entry name" value="UBIQUITIN-ASSOCIATED AND SH3 DOMAIN-CONTAINING BA-RELATED"/>
    <property type="match status" value="1"/>
</dbReference>
<dbReference type="SMART" id="SM00855">
    <property type="entry name" value="PGAM"/>
    <property type="match status" value="1"/>
</dbReference>